<evidence type="ECO:0000256" key="1">
    <source>
        <dbReference type="SAM" id="MobiDB-lite"/>
    </source>
</evidence>
<evidence type="ECO:0000313" key="3">
    <source>
        <dbReference type="Proteomes" id="UP000001070"/>
    </source>
</evidence>
<dbReference type="EMBL" id="CH916378">
    <property type="protein sequence ID" value="EDV98540.1"/>
    <property type="molecule type" value="Genomic_DNA"/>
</dbReference>
<dbReference type="AlphaFoldDB" id="B4JYS5"/>
<gene>
    <name evidence="2" type="primary">Dgri\GH22351</name>
    <name evidence="2" type="ORF">Dgri_GH22351</name>
</gene>
<sequence length="70" mass="7955">MKSHSRNWCINGPSYIIPGIPIVNLKRNYLNKDIAILSDSQAAINALRGGRQRQEQSMRYKPSLTNSGRR</sequence>
<proteinExistence type="predicted"/>
<evidence type="ECO:0000313" key="2">
    <source>
        <dbReference type="EMBL" id="EDV98540.1"/>
    </source>
</evidence>
<organism evidence="3">
    <name type="scientific">Drosophila grimshawi</name>
    <name type="common">Hawaiian fruit fly</name>
    <name type="synonym">Idiomyia grimshawi</name>
    <dbReference type="NCBI Taxonomy" id="7222"/>
    <lineage>
        <taxon>Eukaryota</taxon>
        <taxon>Metazoa</taxon>
        <taxon>Ecdysozoa</taxon>
        <taxon>Arthropoda</taxon>
        <taxon>Hexapoda</taxon>
        <taxon>Insecta</taxon>
        <taxon>Pterygota</taxon>
        <taxon>Neoptera</taxon>
        <taxon>Endopterygota</taxon>
        <taxon>Diptera</taxon>
        <taxon>Brachycera</taxon>
        <taxon>Muscomorpha</taxon>
        <taxon>Ephydroidea</taxon>
        <taxon>Drosophilidae</taxon>
        <taxon>Drosophila</taxon>
        <taxon>Hawaiian Drosophila</taxon>
    </lineage>
</organism>
<feature type="region of interest" description="Disordered" evidence="1">
    <location>
        <begin position="47"/>
        <end position="70"/>
    </location>
</feature>
<reference evidence="2 3" key="1">
    <citation type="journal article" date="2007" name="Nature">
        <title>Evolution of genes and genomes on the Drosophila phylogeny.</title>
        <authorList>
            <consortium name="Drosophila 12 Genomes Consortium"/>
            <person name="Clark A.G."/>
            <person name="Eisen M.B."/>
            <person name="Smith D.R."/>
            <person name="Bergman C.M."/>
            <person name="Oliver B."/>
            <person name="Markow T.A."/>
            <person name="Kaufman T.C."/>
            <person name="Kellis M."/>
            <person name="Gelbart W."/>
            <person name="Iyer V.N."/>
            <person name="Pollard D.A."/>
            <person name="Sackton T.B."/>
            <person name="Larracuente A.M."/>
            <person name="Singh N.D."/>
            <person name="Abad J.P."/>
            <person name="Abt D.N."/>
            <person name="Adryan B."/>
            <person name="Aguade M."/>
            <person name="Akashi H."/>
            <person name="Anderson W.W."/>
            <person name="Aquadro C.F."/>
            <person name="Ardell D.H."/>
            <person name="Arguello R."/>
            <person name="Artieri C.G."/>
            <person name="Barbash D.A."/>
            <person name="Barker D."/>
            <person name="Barsanti P."/>
            <person name="Batterham P."/>
            <person name="Batzoglou S."/>
            <person name="Begun D."/>
            <person name="Bhutkar A."/>
            <person name="Blanco E."/>
            <person name="Bosak S.A."/>
            <person name="Bradley R.K."/>
            <person name="Brand A.D."/>
            <person name="Brent M.R."/>
            <person name="Brooks A.N."/>
            <person name="Brown R.H."/>
            <person name="Butlin R.K."/>
            <person name="Caggese C."/>
            <person name="Calvi B.R."/>
            <person name="Bernardo de Carvalho A."/>
            <person name="Caspi A."/>
            <person name="Castrezana S."/>
            <person name="Celniker S.E."/>
            <person name="Chang J.L."/>
            <person name="Chapple C."/>
            <person name="Chatterji S."/>
            <person name="Chinwalla A."/>
            <person name="Civetta A."/>
            <person name="Clifton S.W."/>
            <person name="Comeron J.M."/>
            <person name="Costello J.C."/>
            <person name="Coyne J.A."/>
            <person name="Daub J."/>
            <person name="David R.G."/>
            <person name="Delcher A.L."/>
            <person name="Delehaunty K."/>
            <person name="Do C.B."/>
            <person name="Ebling H."/>
            <person name="Edwards K."/>
            <person name="Eickbush T."/>
            <person name="Evans J.D."/>
            <person name="Filipski A."/>
            <person name="Findeiss S."/>
            <person name="Freyhult E."/>
            <person name="Fulton L."/>
            <person name="Fulton R."/>
            <person name="Garcia A.C."/>
            <person name="Gardiner A."/>
            <person name="Garfield D.A."/>
            <person name="Garvin B.E."/>
            <person name="Gibson G."/>
            <person name="Gilbert D."/>
            <person name="Gnerre S."/>
            <person name="Godfrey J."/>
            <person name="Good R."/>
            <person name="Gotea V."/>
            <person name="Gravely B."/>
            <person name="Greenberg A.J."/>
            <person name="Griffiths-Jones S."/>
            <person name="Gross S."/>
            <person name="Guigo R."/>
            <person name="Gustafson E.A."/>
            <person name="Haerty W."/>
            <person name="Hahn M.W."/>
            <person name="Halligan D.L."/>
            <person name="Halpern A.L."/>
            <person name="Halter G.M."/>
            <person name="Han M.V."/>
            <person name="Heger A."/>
            <person name="Hillier L."/>
            <person name="Hinrichs A.S."/>
            <person name="Holmes I."/>
            <person name="Hoskins R.A."/>
            <person name="Hubisz M.J."/>
            <person name="Hultmark D."/>
            <person name="Huntley M.A."/>
            <person name="Jaffe D.B."/>
            <person name="Jagadeeshan S."/>
            <person name="Jeck W.R."/>
            <person name="Johnson J."/>
            <person name="Jones C.D."/>
            <person name="Jordan W.C."/>
            <person name="Karpen G.H."/>
            <person name="Kataoka E."/>
            <person name="Keightley P.D."/>
            <person name="Kheradpour P."/>
            <person name="Kirkness E.F."/>
            <person name="Koerich L.B."/>
            <person name="Kristiansen K."/>
            <person name="Kudrna D."/>
            <person name="Kulathinal R.J."/>
            <person name="Kumar S."/>
            <person name="Kwok R."/>
            <person name="Lander E."/>
            <person name="Langley C.H."/>
            <person name="Lapoint R."/>
            <person name="Lazzaro B.P."/>
            <person name="Lee S.J."/>
            <person name="Levesque L."/>
            <person name="Li R."/>
            <person name="Lin C.F."/>
            <person name="Lin M.F."/>
            <person name="Lindblad-Toh K."/>
            <person name="Llopart A."/>
            <person name="Long M."/>
            <person name="Low L."/>
            <person name="Lozovsky E."/>
            <person name="Lu J."/>
            <person name="Luo M."/>
            <person name="Machado C.A."/>
            <person name="Makalowski W."/>
            <person name="Marzo M."/>
            <person name="Matsuda M."/>
            <person name="Matzkin L."/>
            <person name="McAllister B."/>
            <person name="McBride C.S."/>
            <person name="McKernan B."/>
            <person name="McKernan K."/>
            <person name="Mendez-Lago M."/>
            <person name="Minx P."/>
            <person name="Mollenhauer M.U."/>
            <person name="Montooth K."/>
            <person name="Mount S.M."/>
            <person name="Mu X."/>
            <person name="Myers E."/>
            <person name="Negre B."/>
            <person name="Newfeld S."/>
            <person name="Nielsen R."/>
            <person name="Noor M.A."/>
            <person name="O'Grady P."/>
            <person name="Pachter L."/>
            <person name="Papaceit M."/>
            <person name="Parisi M.J."/>
            <person name="Parisi M."/>
            <person name="Parts L."/>
            <person name="Pedersen J.S."/>
            <person name="Pesole G."/>
            <person name="Phillippy A.M."/>
            <person name="Ponting C.P."/>
            <person name="Pop M."/>
            <person name="Porcelli D."/>
            <person name="Powell J.R."/>
            <person name="Prohaska S."/>
            <person name="Pruitt K."/>
            <person name="Puig M."/>
            <person name="Quesneville H."/>
            <person name="Ram K.R."/>
            <person name="Rand D."/>
            <person name="Rasmussen M.D."/>
            <person name="Reed L.K."/>
            <person name="Reenan R."/>
            <person name="Reily A."/>
            <person name="Remington K.A."/>
            <person name="Rieger T.T."/>
            <person name="Ritchie M.G."/>
            <person name="Robin C."/>
            <person name="Rogers Y.H."/>
            <person name="Rohde C."/>
            <person name="Rozas J."/>
            <person name="Rubenfield M.J."/>
            <person name="Ruiz A."/>
            <person name="Russo S."/>
            <person name="Salzberg S.L."/>
            <person name="Sanchez-Gracia A."/>
            <person name="Saranga D.J."/>
            <person name="Sato H."/>
            <person name="Schaeffer S.W."/>
            <person name="Schatz M.C."/>
            <person name="Schlenke T."/>
            <person name="Schwartz R."/>
            <person name="Segarra C."/>
            <person name="Singh R.S."/>
            <person name="Sirot L."/>
            <person name="Sirota M."/>
            <person name="Sisneros N.B."/>
            <person name="Smith C.D."/>
            <person name="Smith T.F."/>
            <person name="Spieth J."/>
            <person name="Stage D.E."/>
            <person name="Stark A."/>
            <person name="Stephan W."/>
            <person name="Strausberg R.L."/>
            <person name="Strempel S."/>
            <person name="Sturgill D."/>
            <person name="Sutton G."/>
            <person name="Sutton G.G."/>
            <person name="Tao W."/>
            <person name="Teichmann S."/>
            <person name="Tobari Y.N."/>
            <person name="Tomimura Y."/>
            <person name="Tsolas J.M."/>
            <person name="Valente V.L."/>
            <person name="Venter E."/>
            <person name="Venter J.C."/>
            <person name="Vicario S."/>
            <person name="Vieira F.G."/>
            <person name="Vilella A.J."/>
            <person name="Villasante A."/>
            <person name="Walenz B."/>
            <person name="Wang J."/>
            <person name="Wasserman M."/>
            <person name="Watts T."/>
            <person name="Wilson D."/>
            <person name="Wilson R.K."/>
            <person name="Wing R.A."/>
            <person name="Wolfner M.F."/>
            <person name="Wong A."/>
            <person name="Wong G.K."/>
            <person name="Wu C.I."/>
            <person name="Wu G."/>
            <person name="Yamamoto D."/>
            <person name="Yang H.P."/>
            <person name="Yang S.P."/>
            <person name="Yorke J.A."/>
            <person name="Yoshida K."/>
            <person name="Zdobnov E."/>
            <person name="Zhang P."/>
            <person name="Zhang Y."/>
            <person name="Zimin A.V."/>
            <person name="Baldwin J."/>
            <person name="Abdouelleil A."/>
            <person name="Abdulkadir J."/>
            <person name="Abebe A."/>
            <person name="Abera B."/>
            <person name="Abreu J."/>
            <person name="Acer S.C."/>
            <person name="Aftuck L."/>
            <person name="Alexander A."/>
            <person name="An P."/>
            <person name="Anderson E."/>
            <person name="Anderson S."/>
            <person name="Arachi H."/>
            <person name="Azer M."/>
            <person name="Bachantsang P."/>
            <person name="Barry A."/>
            <person name="Bayul T."/>
            <person name="Berlin A."/>
            <person name="Bessette D."/>
            <person name="Bloom T."/>
            <person name="Blye J."/>
            <person name="Boguslavskiy L."/>
            <person name="Bonnet C."/>
            <person name="Boukhgalter B."/>
            <person name="Bourzgui I."/>
            <person name="Brown A."/>
            <person name="Cahill P."/>
            <person name="Channer S."/>
            <person name="Cheshatsang Y."/>
            <person name="Chuda L."/>
            <person name="Citroen M."/>
            <person name="Collymore A."/>
            <person name="Cooke P."/>
            <person name="Costello M."/>
            <person name="D'Aco K."/>
            <person name="Daza R."/>
            <person name="De Haan G."/>
            <person name="DeGray S."/>
            <person name="DeMaso C."/>
            <person name="Dhargay N."/>
            <person name="Dooley K."/>
            <person name="Dooley E."/>
            <person name="Doricent M."/>
            <person name="Dorje P."/>
            <person name="Dorjee K."/>
            <person name="Dupes A."/>
            <person name="Elong R."/>
            <person name="Falk J."/>
            <person name="Farina A."/>
            <person name="Faro S."/>
            <person name="Ferguson D."/>
            <person name="Fisher S."/>
            <person name="Foley C.D."/>
            <person name="Franke A."/>
            <person name="Friedrich D."/>
            <person name="Gadbois L."/>
            <person name="Gearin G."/>
            <person name="Gearin C.R."/>
            <person name="Giannoukos G."/>
            <person name="Goode T."/>
            <person name="Graham J."/>
            <person name="Grandbois E."/>
            <person name="Grewal S."/>
            <person name="Gyaltsen K."/>
            <person name="Hafez N."/>
            <person name="Hagos B."/>
            <person name="Hall J."/>
            <person name="Henson C."/>
            <person name="Hollinger A."/>
            <person name="Honan T."/>
            <person name="Huard M.D."/>
            <person name="Hughes L."/>
            <person name="Hurhula B."/>
            <person name="Husby M.E."/>
            <person name="Kamat A."/>
            <person name="Kanga B."/>
            <person name="Kashin S."/>
            <person name="Khazanovich D."/>
            <person name="Kisner P."/>
            <person name="Lance K."/>
            <person name="Lara M."/>
            <person name="Lee W."/>
            <person name="Lennon N."/>
            <person name="Letendre F."/>
            <person name="LeVine R."/>
            <person name="Lipovsky A."/>
            <person name="Liu X."/>
            <person name="Liu J."/>
            <person name="Liu S."/>
            <person name="Lokyitsang T."/>
            <person name="Lokyitsang Y."/>
            <person name="Lubonja R."/>
            <person name="Lui A."/>
            <person name="MacDonald P."/>
            <person name="Magnisalis V."/>
            <person name="Maru K."/>
            <person name="Matthews C."/>
            <person name="McCusker W."/>
            <person name="McDonough S."/>
            <person name="Mehta T."/>
            <person name="Meldrim J."/>
            <person name="Meneus L."/>
            <person name="Mihai O."/>
            <person name="Mihalev A."/>
            <person name="Mihova T."/>
            <person name="Mittelman R."/>
            <person name="Mlenga V."/>
            <person name="Montmayeur A."/>
            <person name="Mulrain L."/>
            <person name="Navidi A."/>
            <person name="Naylor J."/>
            <person name="Negash T."/>
            <person name="Nguyen T."/>
            <person name="Nguyen N."/>
            <person name="Nicol R."/>
            <person name="Norbu C."/>
            <person name="Norbu N."/>
            <person name="Novod N."/>
            <person name="O'Neill B."/>
            <person name="Osman S."/>
            <person name="Markiewicz E."/>
            <person name="Oyono O.L."/>
            <person name="Patti C."/>
            <person name="Phunkhang P."/>
            <person name="Pierre F."/>
            <person name="Priest M."/>
            <person name="Raghuraman S."/>
            <person name="Rege F."/>
            <person name="Reyes R."/>
            <person name="Rise C."/>
            <person name="Rogov P."/>
            <person name="Ross K."/>
            <person name="Ryan E."/>
            <person name="Settipalli S."/>
            <person name="Shea T."/>
            <person name="Sherpa N."/>
            <person name="Shi L."/>
            <person name="Shih D."/>
            <person name="Sparrow T."/>
            <person name="Spaulding J."/>
            <person name="Stalker J."/>
            <person name="Stange-Thomann N."/>
            <person name="Stavropoulos S."/>
            <person name="Stone C."/>
            <person name="Strader C."/>
            <person name="Tesfaye S."/>
            <person name="Thomson T."/>
            <person name="Thoulutsang Y."/>
            <person name="Thoulutsang D."/>
            <person name="Topham K."/>
            <person name="Topping I."/>
            <person name="Tsamla T."/>
            <person name="Vassiliev H."/>
            <person name="Vo A."/>
            <person name="Wangchuk T."/>
            <person name="Wangdi T."/>
            <person name="Weiand M."/>
            <person name="Wilkinson J."/>
            <person name="Wilson A."/>
            <person name="Yadav S."/>
            <person name="Young G."/>
            <person name="Yu Q."/>
            <person name="Zembek L."/>
            <person name="Zhong D."/>
            <person name="Zimmer A."/>
            <person name="Zwirko Z."/>
            <person name="Jaffe D.B."/>
            <person name="Alvarez P."/>
            <person name="Brockman W."/>
            <person name="Butler J."/>
            <person name="Chin C."/>
            <person name="Gnerre S."/>
            <person name="Grabherr M."/>
            <person name="Kleber M."/>
            <person name="Mauceli E."/>
            <person name="MacCallum I."/>
        </authorList>
    </citation>
    <scope>NUCLEOTIDE SEQUENCE [LARGE SCALE GENOMIC DNA]</scope>
    <source>
        <strain evidence="3">Tucson 15287-2541.00</strain>
    </source>
</reference>
<accession>B4JYS5</accession>
<name>B4JYS5_DROGR</name>
<protein>
    <submittedName>
        <fullName evidence="2">GH22351</fullName>
    </submittedName>
</protein>
<keyword evidence="3" id="KW-1185">Reference proteome</keyword>
<dbReference type="HOGENOM" id="CLU_2760447_0_0_1"/>
<dbReference type="Proteomes" id="UP000001070">
    <property type="component" value="Unassembled WGS sequence"/>
</dbReference>
<dbReference type="InParanoid" id="B4JYS5"/>